<dbReference type="PROSITE" id="PS51035">
    <property type="entry name" value="BAG"/>
    <property type="match status" value="1"/>
</dbReference>
<feature type="compositionally biased region" description="Acidic residues" evidence="1">
    <location>
        <begin position="151"/>
        <end position="160"/>
    </location>
</feature>
<dbReference type="InterPro" id="IPR000626">
    <property type="entry name" value="Ubiquitin-like_dom"/>
</dbReference>
<feature type="compositionally biased region" description="Basic residues" evidence="1">
    <location>
        <begin position="173"/>
        <end position="187"/>
    </location>
</feature>
<evidence type="ECO:0000259" key="3">
    <source>
        <dbReference type="PROSITE" id="PS51035"/>
    </source>
</evidence>
<keyword evidence="5" id="KW-1185">Reference proteome</keyword>
<dbReference type="KEGG" id="pfy:PFICI_09561"/>
<dbReference type="InterPro" id="IPR029071">
    <property type="entry name" value="Ubiquitin-like_domsf"/>
</dbReference>
<dbReference type="AlphaFoldDB" id="W3X0Q0"/>
<dbReference type="eggNOG" id="ENOG502S9SN">
    <property type="taxonomic scope" value="Eukaryota"/>
</dbReference>
<dbReference type="OMA" id="MSWRNPL"/>
<dbReference type="GO" id="GO:0051087">
    <property type="term" value="F:protein-folding chaperone binding"/>
    <property type="evidence" value="ECO:0007669"/>
    <property type="project" value="InterPro"/>
</dbReference>
<dbReference type="GeneID" id="19274574"/>
<reference evidence="5" key="1">
    <citation type="journal article" date="2015" name="BMC Genomics">
        <title>Genomic and transcriptomic analysis of the endophytic fungus Pestalotiopsis fici reveals its lifestyle and high potential for synthesis of natural products.</title>
        <authorList>
            <person name="Wang X."/>
            <person name="Zhang X."/>
            <person name="Liu L."/>
            <person name="Xiang M."/>
            <person name="Wang W."/>
            <person name="Sun X."/>
            <person name="Che Y."/>
            <person name="Guo L."/>
            <person name="Liu G."/>
            <person name="Guo L."/>
            <person name="Wang C."/>
            <person name="Yin W.B."/>
            <person name="Stadler M."/>
            <person name="Zhang X."/>
            <person name="Liu X."/>
        </authorList>
    </citation>
    <scope>NUCLEOTIDE SEQUENCE [LARGE SCALE GENOMIC DNA]</scope>
    <source>
        <strain evidence="5">W106-1 / CGMCC3.15140</strain>
    </source>
</reference>
<proteinExistence type="predicted"/>
<accession>W3X0Q0</accession>
<dbReference type="PANTHER" id="PTHR14942:SF0">
    <property type="entry name" value="U11_U12 SMALL NUCLEAR RIBONUCLEOPROTEIN 25 KDA PROTEIN"/>
    <property type="match status" value="1"/>
</dbReference>
<dbReference type="SUPFAM" id="SSF54236">
    <property type="entry name" value="Ubiquitin-like"/>
    <property type="match status" value="1"/>
</dbReference>
<dbReference type="InterPro" id="IPR039690">
    <property type="entry name" value="SNRNP25"/>
</dbReference>
<sequence>MSHYTGWSNRREGLSPFASQDADGAPRVTEDDFSYITSEDLEHSLQAPARVYDSKRQPPTSAKPEDDILLIKHKGVTYPVHFPAYSIGDGKLLVRDVRDRVGMVMQVSSGKVKRIKMLYKGRQLKDQDAPIREYNVKNNSEILVVLPEGSPSDEESDSSEEIVVADPREGHTSKSKSKNKRKKKKRSPRDSSQNLDVPGGGADGRKSDTEDSRQPSRMPSPPTVPSSPMEKLQAINSHFNTKLLPLCVDFSANPPRDKKKCEDEHRKLSETIMQQVLLKLDEVDAGGDPDIRAKRKQLVNQVHEVLKGIDQHLPEGSSKPQLY</sequence>
<dbReference type="PANTHER" id="PTHR14942">
    <property type="entry name" value="U11/U12 SMALL NUCLEAR RIBONUCLEOPROTEIN 25 KDA PROTEIN"/>
    <property type="match status" value="1"/>
</dbReference>
<evidence type="ECO:0000313" key="5">
    <source>
        <dbReference type="Proteomes" id="UP000030651"/>
    </source>
</evidence>
<dbReference type="EMBL" id="KI912114">
    <property type="protein sequence ID" value="ETS79708.1"/>
    <property type="molecule type" value="Genomic_DNA"/>
</dbReference>
<evidence type="ECO:0000256" key="1">
    <source>
        <dbReference type="SAM" id="MobiDB-lite"/>
    </source>
</evidence>
<organism evidence="4 5">
    <name type="scientific">Pestalotiopsis fici (strain W106-1 / CGMCC3.15140)</name>
    <dbReference type="NCBI Taxonomy" id="1229662"/>
    <lineage>
        <taxon>Eukaryota</taxon>
        <taxon>Fungi</taxon>
        <taxon>Dikarya</taxon>
        <taxon>Ascomycota</taxon>
        <taxon>Pezizomycotina</taxon>
        <taxon>Sordariomycetes</taxon>
        <taxon>Xylariomycetidae</taxon>
        <taxon>Amphisphaeriales</taxon>
        <taxon>Sporocadaceae</taxon>
        <taxon>Pestalotiopsis</taxon>
    </lineage>
</organism>
<dbReference type="PROSITE" id="PS50053">
    <property type="entry name" value="UBIQUITIN_2"/>
    <property type="match status" value="1"/>
</dbReference>
<dbReference type="Proteomes" id="UP000030651">
    <property type="component" value="Unassembled WGS sequence"/>
</dbReference>
<feature type="domain" description="Ubiquitin-like" evidence="2">
    <location>
        <begin position="94"/>
        <end position="151"/>
    </location>
</feature>
<dbReference type="InterPro" id="IPR003103">
    <property type="entry name" value="BAG_domain"/>
</dbReference>
<evidence type="ECO:0000259" key="2">
    <source>
        <dbReference type="PROSITE" id="PS50053"/>
    </source>
</evidence>
<dbReference type="Gene3D" id="3.10.20.90">
    <property type="entry name" value="Phosphatidylinositol 3-kinase Catalytic Subunit, Chain A, domain 1"/>
    <property type="match status" value="1"/>
</dbReference>
<evidence type="ECO:0008006" key="6">
    <source>
        <dbReference type="Google" id="ProtNLM"/>
    </source>
</evidence>
<dbReference type="GO" id="GO:0005681">
    <property type="term" value="C:spliceosomal complex"/>
    <property type="evidence" value="ECO:0007669"/>
    <property type="project" value="TreeGrafter"/>
</dbReference>
<dbReference type="SMART" id="SM00264">
    <property type="entry name" value="BAG"/>
    <property type="match status" value="1"/>
</dbReference>
<feature type="region of interest" description="Disordered" evidence="1">
    <location>
        <begin position="1"/>
        <end position="30"/>
    </location>
</feature>
<dbReference type="OrthoDB" id="417450at2759"/>
<name>W3X0Q0_PESFW</name>
<protein>
    <recommendedName>
        <fullName evidence="6">BAG domain-containing protein</fullName>
    </recommendedName>
</protein>
<dbReference type="STRING" id="1229662.W3X0Q0"/>
<dbReference type="Pfam" id="PF02179">
    <property type="entry name" value="BAG"/>
    <property type="match status" value="1"/>
</dbReference>
<dbReference type="HOGENOM" id="CLU_032998_0_0_1"/>
<dbReference type="SUPFAM" id="SSF63491">
    <property type="entry name" value="BAG domain"/>
    <property type="match status" value="1"/>
</dbReference>
<dbReference type="RefSeq" id="XP_007836333.1">
    <property type="nucleotide sequence ID" value="XM_007838142.1"/>
</dbReference>
<dbReference type="Gene3D" id="1.20.58.120">
    <property type="entry name" value="BAG domain"/>
    <property type="match status" value="1"/>
</dbReference>
<gene>
    <name evidence="4" type="ORF">PFICI_09561</name>
</gene>
<dbReference type="InParanoid" id="W3X0Q0"/>
<dbReference type="GO" id="GO:0000398">
    <property type="term" value="P:mRNA splicing, via spliceosome"/>
    <property type="evidence" value="ECO:0007669"/>
    <property type="project" value="InterPro"/>
</dbReference>
<evidence type="ECO:0000313" key="4">
    <source>
        <dbReference type="EMBL" id="ETS79708.1"/>
    </source>
</evidence>
<feature type="compositionally biased region" description="Basic and acidic residues" evidence="1">
    <location>
        <begin position="203"/>
        <end position="214"/>
    </location>
</feature>
<dbReference type="InterPro" id="IPR036533">
    <property type="entry name" value="BAG_dom_sf"/>
</dbReference>
<feature type="domain" description="BAG" evidence="3">
    <location>
        <begin position="252"/>
        <end position="313"/>
    </location>
</feature>
<feature type="region of interest" description="Disordered" evidence="1">
    <location>
        <begin position="148"/>
        <end position="237"/>
    </location>
</feature>